<gene>
    <name evidence="11" type="ORF">AGOS_AFR513C</name>
</gene>
<dbReference type="InterPro" id="IPR013860">
    <property type="entry name" value="AreA_GATA"/>
</dbReference>
<feature type="region of interest" description="Disordered" evidence="9">
    <location>
        <begin position="227"/>
        <end position="288"/>
    </location>
</feature>
<dbReference type="Pfam" id="PF00320">
    <property type="entry name" value="GATA"/>
    <property type="match status" value="1"/>
</dbReference>
<dbReference type="InterPro" id="IPR000679">
    <property type="entry name" value="Znf_GATA"/>
</dbReference>
<dbReference type="Proteomes" id="UP000000591">
    <property type="component" value="Chromosome VI"/>
</dbReference>
<dbReference type="STRING" id="284811.Q752R0"/>
<feature type="domain" description="GATA-type" evidence="10">
    <location>
        <begin position="283"/>
        <end position="336"/>
    </location>
</feature>
<keyword evidence="4" id="KW-0862">Zinc</keyword>
<dbReference type="PRINTS" id="PR00619">
    <property type="entry name" value="GATAZNFINGER"/>
</dbReference>
<dbReference type="RefSeq" id="NP_986060.2">
    <property type="nucleotide sequence ID" value="NM_212196.2"/>
</dbReference>
<feature type="compositionally biased region" description="Polar residues" evidence="9">
    <location>
        <begin position="340"/>
        <end position="353"/>
    </location>
</feature>
<dbReference type="KEGG" id="ago:AGOS_AFR513C"/>
<keyword evidence="12" id="KW-1185">Reference proteome</keyword>
<dbReference type="PANTHER" id="PTHR10071">
    <property type="entry name" value="TRANSCRIPTION FACTOR GATA FAMILY MEMBER"/>
    <property type="match status" value="1"/>
</dbReference>
<dbReference type="Pfam" id="PF08550">
    <property type="entry name" value="GATA_AreA"/>
    <property type="match status" value="1"/>
</dbReference>
<evidence type="ECO:0000256" key="4">
    <source>
        <dbReference type="ARBA" id="ARBA00022833"/>
    </source>
</evidence>
<evidence type="ECO:0000256" key="7">
    <source>
        <dbReference type="ARBA" id="ARBA00023242"/>
    </source>
</evidence>
<dbReference type="HOGENOM" id="CLU_583901_0_0_1"/>
<dbReference type="PROSITE" id="PS50114">
    <property type="entry name" value="GATA_ZN_FINGER_2"/>
    <property type="match status" value="1"/>
</dbReference>
<feature type="region of interest" description="Disordered" evidence="9">
    <location>
        <begin position="62"/>
        <end position="125"/>
    </location>
</feature>
<dbReference type="InterPro" id="IPR039355">
    <property type="entry name" value="Transcription_factor_GATA"/>
</dbReference>
<keyword evidence="7" id="KW-0539">Nucleus</keyword>
<keyword evidence="6" id="KW-0804">Transcription</keyword>
<reference evidence="12" key="2">
    <citation type="journal article" date="2013" name="G3 (Bethesda)">
        <title>Genomes of Ashbya fungi isolated from insects reveal four mating-type loci, numerous translocations, lack of transposons, and distinct gene duplications.</title>
        <authorList>
            <person name="Dietrich F.S."/>
            <person name="Voegeli S."/>
            <person name="Kuo S."/>
            <person name="Philippsen P."/>
        </authorList>
    </citation>
    <scope>GENOME REANNOTATION</scope>
    <source>
        <strain evidence="12">ATCC 10895 / CBS 109.51 / FGSC 9923 / NRRL Y-1056</strain>
    </source>
</reference>
<dbReference type="GO" id="GO:0045944">
    <property type="term" value="P:positive regulation of transcription by RNA polymerase II"/>
    <property type="evidence" value="ECO:0000318"/>
    <property type="project" value="GO_Central"/>
</dbReference>
<evidence type="ECO:0000313" key="11">
    <source>
        <dbReference type="EMBL" id="AAS53884.2"/>
    </source>
</evidence>
<dbReference type="PROSITE" id="PS00344">
    <property type="entry name" value="GATA_ZN_FINGER_1"/>
    <property type="match status" value="1"/>
</dbReference>
<organism evidence="11 12">
    <name type="scientific">Eremothecium gossypii (strain ATCC 10895 / CBS 109.51 / FGSC 9923 / NRRL Y-1056)</name>
    <name type="common">Yeast</name>
    <name type="synonym">Ashbya gossypii</name>
    <dbReference type="NCBI Taxonomy" id="284811"/>
    <lineage>
        <taxon>Eukaryota</taxon>
        <taxon>Fungi</taxon>
        <taxon>Dikarya</taxon>
        <taxon>Ascomycota</taxon>
        <taxon>Saccharomycotina</taxon>
        <taxon>Saccharomycetes</taxon>
        <taxon>Saccharomycetales</taxon>
        <taxon>Saccharomycetaceae</taxon>
        <taxon>Eremothecium</taxon>
    </lineage>
</organism>
<keyword evidence="2" id="KW-0479">Metal-binding</keyword>
<dbReference type="PANTHER" id="PTHR10071:SF281">
    <property type="entry name" value="BOX A-BINDING FACTOR-RELATED"/>
    <property type="match status" value="1"/>
</dbReference>
<dbReference type="SUPFAM" id="SSF57716">
    <property type="entry name" value="Glucocorticoid receptor-like (DNA-binding domain)"/>
    <property type="match status" value="1"/>
</dbReference>
<proteinExistence type="predicted"/>
<dbReference type="OrthoDB" id="515401at2759"/>
<dbReference type="CDD" id="cd00202">
    <property type="entry name" value="ZnF_GATA"/>
    <property type="match status" value="1"/>
</dbReference>
<dbReference type="SMART" id="SM00401">
    <property type="entry name" value="ZnF_GATA"/>
    <property type="match status" value="1"/>
</dbReference>
<keyword evidence="3 8" id="KW-0863">Zinc-finger</keyword>
<dbReference type="GO" id="GO:0008270">
    <property type="term" value="F:zinc ion binding"/>
    <property type="evidence" value="ECO:0007669"/>
    <property type="project" value="UniProtKB-KW"/>
</dbReference>
<protein>
    <submittedName>
        <fullName evidence="11">AFR513Cp</fullName>
    </submittedName>
</protein>
<feature type="compositionally biased region" description="Basic and acidic residues" evidence="9">
    <location>
        <begin position="78"/>
        <end position="97"/>
    </location>
</feature>
<dbReference type="InParanoid" id="Q752R0"/>
<evidence type="ECO:0000256" key="2">
    <source>
        <dbReference type="ARBA" id="ARBA00022723"/>
    </source>
</evidence>
<evidence type="ECO:0000256" key="3">
    <source>
        <dbReference type="ARBA" id="ARBA00022771"/>
    </source>
</evidence>
<dbReference type="FunFam" id="3.30.50.10:FF:000007">
    <property type="entry name" value="Nitrogen regulatory AreA, N-terminal"/>
    <property type="match status" value="1"/>
</dbReference>
<feature type="region of interest" description="Disordered" evidence="9">
    <location>
        <begin position="335"/>
        <end position="383"/>
    </location>
</feature>
<sequence length="468" mass="50088">METWSQDARTAQRRLREASCEASVIAVWSMYSRARTTLAHRRRVTNLAWRMMGVAARRRDTARAAERGVRGSAAGSGADRRAASVRGDKAPHREAASSRKSHAGACSAAASAHKEKGASRATAPRSEQELGFLGMDSESGCLSGLGALWMEQVLDVQGPDADEELAAYARGSWSPAAPAEPAAEPVARAFPRFDGMLEGFCADALCETIEDTRPALYGGNSAVSLQDLQRRKTDTRQPRSGRRTLPKAVRKKNASRPRSRRSSVSVGPAGQEDGREEVAGAGGKPDTKCSNCMTKTTPLWRRGPQGDPLCNACGLFLKLHGVVRPLSLKTDVIKKRQRGSNRNTQAVGKTSCESPAKDVPVGGAGGRRRNTAPRARGEAVPQGAPVVSVSYTGAVHEASEASPQYLMTASDRSISSTHVTQGLPDGFHARSMEVGYGLYVPEEHQSGQGDQHSDTTNTATWDWLTLSL</sequence>
<name>Q752R0_EREGS</name>
<reference evidence="11 12" key="1">
    <citation type="journal article" date="2004" name="Science">
        <title>The Ashbya gossypii genome as a tool for mapping the ancient Saccharomyces cerevisiae genome.</title>
        <authorList>
            <person name="Dietrich F.S."/>
            <person name="Voegeli S."/>
            <person name="Brachat S."/>
            <person name="Lerch A."/>
            <person name="Gates K."/>
            <person name="Steiner S."/>
            <person name="Mohr C."/>
            <person name="Pohlmann R."/>
            <person name="Luedi P."/>
            <person name="Choi S."/>
            <person name="Wing R.A."/>
            <person name="Flavier A."/>
            <person name="Gaffney T.D."/>
            <person name="Philippsen P."/>
        </authorList>
    </citation>
    <scope>NUCLEOTIDE SEQUENCE [LARGE SCALE GENOMIC DNA]</scope>
    <source>
        <strain evidence="12">ATCC 10895 / CBS 109.51 / FGSC 9923 / NRRL Y-1056</strain>
    </source>
</reference>
<dbReference type="GO" id="GO:0000122">
    <property type="term" value="P:negative regulation of transcription by RNA polymerase II"/>
    <property type="evidence" value="ECO:0000318"/>
    <property type="project" value="GO_Central"/>
</dbReference>
<dbReference type="GO" id="GO:0000981">
    <property type="term" value="F:DNA-binding transcription factor activity, RNA polymerase II-specific"/>
    <property type="evidence" value="ECO:0000318"/>
    <property type="project" value="GO_Central"/>
</dbReference>
<dbReference type="EMBL" id="AE016819">
    <property type="protein sequence ID" value="AAS53884.2"/>
    <property type="molecule type" value="Genomic_DNA"/>
</dbReference>
<evidence type="ECO:0000256" key="9">
    <source>
        <dbReference type="SAM" id="MobiDB-lite"/>
    </source>
</evidence>
<evidence type="ECO:0000256" key="1">
    <source>
        <dbReference type="ARBA" id="ARBA00004123"/>
    </source>
</evidence>
<keyword evidence="5" id="KW-0805">Transcription regulation</keyword>
<evidence type="ECO:0000313" key="12">
    <source>
        <dbReference type="Proteomes" id="UP000000591"/>
    </source>
</evidence>
<dbReference type="GeneID" id="4622339"/>
<feature type="compositionally biased region" description="Basic and acidic residues" evidence="9">
    <location>
        <begin position="228"/>
        <end position="237"/>
    </location>
</feature>
<dbReference type="eggNOG" id="KOG1601">
    <property type="taxonomic scope" value="Eukaryota"/>
</dbReference>
<dbReference type="InterPro" id="IPR013088">
    <property type="entry name" value="Znf_NHR/GATA"/>
</dbReference>
<dbReference type="GO" id="GO:0000978">
    <property type="term" value="F:RNA polymerase II cis-regulatory region sequence-specific DNA binding"/>
    <property type="evidence" value="ECO:0000318"/>
    <property type="project" value="GO_Central"/>
</dbReference>
<dbReference type="AlphaFoldDB" id="Q752R0"/>
<accession>Q752R0</accession>
<comment type="subcellular location">
    <subcellularLocation>
        <location evidence="1">Nucleus</location>
    </subcellularLocation>
</comment>
<evidence type="ECO:0000256" key="8">
    <source>
        <dbReference type="PROSITE-ProRule" id="PRU00094"/>
    </source>
</evidence>
<evidence type="ECO:0000256" key="6">
    <source>
        <dbReference type="ARBA" id="ARBA00023163"/>
    </source>
</evidence>
<evidence type="ECO:0000259" key="10">
    <source>
        <dbReference type="PROSITE" id="PS50114"/>
    </source>
</evidence>
<dbReference type="Gene3D" id="3.30.50.10">
    <property type="entry name" value="Erythroid Transcription Factor GATA-1, subunit A"/>
    <property type="match status" value="1"/>
</dbReference>
<dbReference type="GO" id="GO:0005634">
    <property type="term" value="C:nucleus"/>
    <property type="evidence" value="ECO:0000318"/>
    <property type="project" value="GO_Central"/>
</dbReference>
<evidence type="ECO:0000256" key="5">
    <source>
        <dbReference type="ARBA" id="ARBA00023015"/>
    </source>
</evidence>
<feature type="compositionally biased region" description="Basic residues" evidence="9">
    <location>
        <begin position="239"/>
        <end position="261"/>
    </location>
</feature>